<name>A0ABY7TMM4_9SPHN</name>
<evidence type="ECO:0000256" key="1">
    <source>
        <dbReference type="SAM" id="Phobius"/>
    </source>
</evidence>
<gene>
    <name evidence="2" type="ORF">PQ455_03350</name>
</gene>
<dbReference type="EMBL" id="CP117411">
    <property type="protein sequence ID" value="WCT74278.1"/>
    <property type="molecule type" value="Genomic_DNA"/>
</dbReference>
<organism evidence="2 3">
    <name type="scientific">Sphingomonas naphthae</name>
    <dbReference type="NCBI Taxonomy" id="1813468"/>
    <lineage>
        <taxon>Bacteria</taxon>
        <taxon>Pseudomonadati</taxon>
        <taxon>Pseudomonadota</taxon>
        <taxon>Alphaproteobacteria</taxon>
        <taxon>Sphingomonadales</taxon>
        <taxon>Sphingomonadaceae</taxon>
        <taxon>Sphingomonas</taxon>
    </lineage>
</organism>
<proteinExistence type="predicted"/>
<accession>A0ABY7TMM4</accession>
<feature type="transmembrane region" description="Helical" evidence="1">
    <location>
        <begin position="46"/>
        <end position="65"/>
    </location>
</feature>
<evidence type="ECO:0008006" key="4">
    <source>
        <dbReference type="Google" id="ProtNLM"/>
    </source>
</evidence>
<dbReference type="RefSeq" id="WP_273689183.1">
    <property type="nucleotide sequence ID" value="NZ_CP117411.1"/>
</dbReference>
<protein>
    <recommendedName>
        <fullName evidence="4">PH domain-containing protein</fullName>
    </recommendedName>
</protein>
<evidence type="ECO:0000313" key="3">
    <source>
        <dbReference type="Proteomes" id="UP001220395"/>
    </source>
</evidence>
<sequence>MQARNTTSLPLTFHTAWWKSASVLIGGLLFGLPAACTGIRDDNPWMIASANFFGLVVLAGLVLLLRRPAELTIDAQGVGFSHGRVEWFVPWKDVTEVRLFTIRSHGIPTQRNVIIHDCRRGDRVISSGLTISAKALHGLISDWAQSGPLIER</sequence>
<evidence type="ECO:0000313" key="2">
    <source>
        <dbReference type="EMBL" id="WCT74278.1"/>
    </source>
</evidence>
<reference evidence="2 3" key="1">
    <citation type="submission" date="2023-02" db="EMBL/GenBank/DDBJ databases">
        <title>Genome sequence of Sphingomonas naphthae.</title>
        <authorList>
            <person name="Kim S."/>
            <person name="Heo J."/>
            <person name="Kwon S.-W."/>
        </authorList>
    </citation>
    <scope>NUCLEOTIDE SEQUENCE [LARGE SCALE GENOMIC DNA]</scope>
    <source>
        <strain evidence="2 3">KACC 18716</strain>
    </source>
</reference>
<keyword evidence="1" id="KW-1133">Transmembrane helix</keyword>
<keyword evidence="1" id="KW-0812">Transmembrane</keyword>
<dbReference type="Proteomes" id="UP001220395">
    <property type="component" value="Chromosome"/>
</dbReference>
<keyword evidence="3" id="KW-1185">Reference proteome</keyword>
<keyword evidence="1" id="KW-0472">Membrane</keyword>